<dbReference type="GO" id="GO:0016705">
    <property type="term" value="F:oxidoreductase activity, acting on paired donors, with incorporation or reduction of molecular oxygen"/>
    <property type="evidence" value="ECO:0007669"/>
    <property type="project" value="InterPro"/>
</dbReference>
<dbReference type="AlphaFoldDB" id="A0A9E4ZUI0"/>
<dbReference type="RefSeq" id="WP_048081137.1">
    <property type="nucleotide sequence ID" value="NZ_JAPVER010000018.1"/>
</dbReference>
<dbReference type="NCBIfam" id="TIGR03557">
    <property type="entry name" value="F420_G6P_family"/>
    <property type="match status" value="1"/>
</dbReference>
<name>A0A9E4ZUI0_9EURY</name>
<dbReference type="Gene3D" id="3.20.20.30">
    <property type="entry name" value="Luciferase-like domain"/>
    <property type="match status" value="1"/>
</dbReference>
<accession>A0A9E4ZUI0</accession>
<dbReference type="InterPro" id="IPR050564">
    <property type="entry name" value="F420-G6PD/mer"/>
</dbReference>
<dbReference type="SUPFAM" id="SSF51679">
    <property type="entry name" value="Bacterial luciferase-like"/>
    <property type="match status" value="1"/>
</dbReference>
<dbReference type="Pfam" id="PF00296">
    <property type="entry name" value="Bac_luciferase"/>
    <property type="match status" value="1"/>
</dbReference>
<dbReference type="CDD" id="cd01097">
    <property type="entry name" value="Tetrahydromethanopterin_reductase"/>
    <property type="match status" value="1"/>
</dbReference>
<evidence type="ECO:0000313" key="3">
    <source>
        <dbReference type="EMBL" id="MCZ3364323.1"/>
    </source>
</evidence>
<dbReference type="Proteomes" id="UP001068021">
    <property type="component" value="Unassembled WGS sequence"/>
</dbReference>
<gene>
    <name evidence="4" type="ORF">O3H35_05465</name>
    <name evidence="3" type="ORF">O3H54_00370</name>
</gene>
<dbReference type="PANTHER" id="PTHR43244:SF1">
    <property type="entry name" value="5,10-METHYLENETETRAHYDROMETHANOPTERIN REDUCTASE"/>
    <property type="match status" value="1"/>
</dbReference>
<keyword evidence="5" id="KW-1185">Reference proteome</keyword>
<evidence type="ECO:0000259" key="2">
    <source>
        <dbReference type="Pfam" id="PF00296"/>
    </source>
</evidence>
<dbReference type="EMBL" id="JAPVES010000030">
    <property type="protein sequence ID" value="MCZ3372073.1"/>
    <property type="molecule type" value="Genomic_DNA"/>
</dbReference>
<dbReference type="PANTHER" id="PTHR43244">
    <property type="match status" value="1"/>
</dbReference>
<dbReference type="InterPro" id="IPR036661">
    <property type="entry name" value="Luciferase-like_sf"/>
</dbReference>
<dbReference type="InterPro" id="IPR019945">
    <property type="entry name" value="F420_G6P_DH-rel"/>
</dbReference>
<reference evidence="3" key="1">
    <citation type="submission" date="2022-12" db="EMBL/GenBank/DDBJ databases">
        <title>Reclassification of two methanogenic archaea species isolated from the Kolyma lowland permafrost.</title>
        <authorList>
            <person name="Trubitsyn V.E."/>
            <person name="Rivkina E.M."/>
            <person name="Shcherbakova V.A."/>
        </authorList>
    </citation>
    <scope>NUCLEOTIDE SEQUENCE</scope>
    <source>
        <strain evidence="3">M2</strain>
        <strain evidence="4">MK4</strain>
    </source>
</reference>
<comment type="caution">
    <text evidence="3">The sequence shown here is derived from an EMBL/GenBank/DDBJ whole genome shotgun (WGS) entry which is preliminary data.</text>
</comment>
<feature type="domain" description="Luciferase-like" evidence="2">
    <location>
        <begin position="10"/>
        <end position="292"/>
    </location>
</feature>
<evidence type="ECO:0000313" key="4">
    <source>
        <dbReference type="EMBL" id="MCZ3372073.1"/>
    </source>
</evidence>
<dbReference type="Proteomes" id="UP001074446">
    <property type="component" value="Unassembled WGS sequence"/>
</dbReference>
<keyword evidence="1 3" id="KW-0560">Oxidoreductase</keyword>
<evidence type="ECO:0000313" key="5">
    <source>
        <dbReference type="Proteomes" id="UP001068021"/>
    </source>
</evidence>
<protein>
    <submittedName>
        <fullName evidence="3">TIGR03557 family F420-dependent LLM class oxidoreductase</fullName>
        <ecNumber evidence="3">1.-.-.-</ecNumber>
    </submittedName>
</protein>
<dbReference type="EC" id="1.-.-.-" evidence="3"/>
<proteinExistence type="predicted"/>
<sequence length="318" mass="35528">MVKIGYKLSSEEFGPLDLVCFAKQAEDAGFDFGMISDHYHPWISQTGQSPFVWSTIGGISQVTERLPIVTGVTCPTFRIHPAIIAQAAATAACMLPGRFKLGVGSGENLNEHILGDRWPSTPVRIEMLVEAIHIIQLLWQGEMEDFEGYFYTIENARIYTLPEELPEIFIAAEGEMAATVAGQMGDGLIAQHANGDVATIFKNTGGENKPCYSEATVCWDESKDEARKNAIKYWPIKLNDVQINVDLPTTTHFERLAKKADEKSVAEKIVCSNDPEDHINEIKRYADAGYDHICMHQIGPKQHEFIEFYKDEVLPSFK</sequence>
<organism evidence="3 5">
    <name type="scientific">Methanobacterium veterum</name>
    <dbReference type="NCBI Taxonomy" id="408577"/>
    <lineage>
        <taxon>Archaea</taxon>
        <taxon>Methanobacteriati</taxon>
        <taxon>Methanobacteriota</taxon>
        <taxon>Methanomada group</taxon>
        <taxon>Methanobacteria</taxon>
        <taxon>Methanobacteriales</taxon>
        <taxon>Methanobacteriaceae</taxon>
        <taxon>Methanobacterium</taxon>
    </lineage>
</organism>
<dbReference type="EMBL" id="JAPVER010000018">
    <property type="protein sequence ID" value="MCZ3364323.1"/>
    <property type="molecule type" value="Genomic_DNA"/>
</dbReference>
<evidence type="ECO:0000256" key="1">
    <source>
        <dbReference type="ARBA" id="ARBA00023002"/>
    </source>
</evidence>
<dbReference type="InterPro" id="IPR011251">
    <property type="entry name" value="Luciferase-like_dom"/>
</dbReference>